<dbReference type="PANTHER" id="PTHR12526">
    <property type="entry name" value="GLYCOSYLTRANSFERASE"/>
    <property type="match status" value="1"/>
</dbReference>
<dbReference type="RefSeq" id="WP_349134492.1">
    <property type="nucleotide sequence ID" value="NZ_JBBMFF010000057.1"/>
</dbReference>
<sequence>MKVLFVNLVYGVGSTGKIIADIMDLLRNHGHKVKVLYGSGPNINNDDAIKISTKPEYYFHNALSRFTDHTGLYSAAATRRLIREVQAFAPDLIHLHTLHGYYVNYEKLFHYLKRADIPIVWTQHDCWSFTGHCTHYSQIGCTQWKTLCKDCRLLHQYPQCYLHGDVRHNYLRKKEAFTGVKNLIITTPSQWLANQVSQSFLQNYPTLVVPNGIDRNVFHKRPSQLKSKYHLLNKNIVLGVANVWNTHKGLQDLLSLSNRLGAAYQVVLIGLSEKQLSKIPSNILGLQRTTDQTELAQWYTIADVFVNPTYEDTFPTVNLEAQACGTPVIVYQTGGCPETLVTNDSVLIPQGDLTAMERAVRRIVMDNVRVDSNITECLDKDRAYAKYIQLYQQISESIQAEHTAH</sequence>
<dbReference type="Pfam" id="PF13692">
    <property type="entry name" value="Glyco_trans_1_4"/>
    <property type="match status" value="1"/>
</dbReference>
<dbReference type="SUPFAM" id="SSF53756">
    <property type="entry name" value="UDP-Glycosyltransferase/glycogen phosphorylase"/>
    <property type="match status" value="1"/>
</dbReference>
<dbReference type="Gene3D" id="3.40.50.2000">
    <property type="entry name" value="Glycogen Phosphorylase B"/>
    <property type="match status" value="2"/>
</dbReference>
<keyword evidence="2" id="KW-0328">Glycosyltransferase</keyword>
<gene>
    <name evidence="2" type="ORF">WMO66_00740</name>
</gene>
<dbReference type="GO" id="GO:0016757">
    <property type="term" value="F:glycosyltransferase activity"/>
    <property type="evidence" value="ECO:0007669"/>
    <property type="project" value="UniProtKB-KW"/>
</dbReference>
<keyword evidence="2" id="KW-0808">Transferase</keyword>
<comment type="caution">
    <text evidence="2">The sequence shown here is derived from an EMBL/GenBank/DDBJ whole genome shotgun (WGS) entry which is preliminary data.</text>
</comment>
<dbReference type="Pfam" id="PF13439">
    <property type="entry name" value="Glyco_transf_4"/>
    <property type="match status" value="1"/>
</dbReference>
<dbReference type="PANTHER" id="PTHR12526:SF637">
    <property type="entry name" value="GLYCOSYLTRANSFERASE EPSF-RELATED"/>
    <property type="match status" value="1"/>
</dbReference>
<reference evidence="2 3" key="1">
    <citation type="submission" date="2024-03" db="EMBL/GenBank/DDBJ databases">
        <title>Human intestinal bacterial collection.</title>
        <authorList>
            <person name="Pauvert C."/>
            <person name="Hitch T.C.A."/>
            <person name="Clavel T."/>
        </authorList>
    </citation>
    <scope>NUCLEOTIDE SEQUENCE [LARGE SCALE GENOMIC DNA]</scope>
    <source>
        <strain evidence="2 3">CLA-AA-H192</strain>
    </source>
</reference>
<name>A0ABV1G2Z2_9FIRM</name>
<protein>
    <submittedName>
        <fullName evidence="2">Glycosyltransferase</fullName>
        <ecNumber evidence="2">2.4.-.-</ecNumber>
    </submittedName>
</protein>
<evidence type="ECO:0000313" key="2">
    <source>
        <dbReference type="EMBL" id="MEQ2509782.1"/>
    </source>
</evidence>
<dbReference type="EMBL" id="JBBMFF010000057">
    <property type="protein sequence ID" value="MEQ2509782.1"/>
    <property type="molecule type" value="Genomic_DNA"/>
</dbReference>
<proteinExistence type="predicted"/>
<dbReference type="EC" id="2.4.-.-" evidence="2"/>
<dbReference type="InterPro" id="IPR028098">
    <property type="entry name" value="Glyco_trans_4-like_N"/>
</dbReference>
<accession>A0ABV1G2Z2</accession>
<organism evidence="2 3">
    <name type="scientific">Faecousia intestinalis</name>
    <dbReference type="NCBI Taxonomy" id="3133167"/>
    <lineage>
        <taxon>Bacteria</taxon>
        <taxon>Bacillati</taxon>
        <taxon>Bacillota</taxon>
        <taxon>Clostridia</taxon>
        <taxon>Eubacteriales</taxon>
        <taxon>Oscillospiraceae</taxon>
        <taxon>Faecousia</taxon>
    </lineage>
</organism>
<feature type="domain" description="Glycosyltransferase subfamily 4-like N-terminal" evidence="1">
    <location>
        <begin position="19"/>
        <end position="215"/>
    </location>
</feature>
<evidence type="ECO:0000313" key="3">
    <source>
        <dbReference type="Proteomes" id="UP001491552"/>
    </source>
</evidence>
<dbReference type="Proteomes" id="UP001491552">
    <property type="component" value="Unassembled WGS sequence"/>
</dbReference>
<evidence type="ECO:0000259" key="1">
    <source>
        <dbReference type="Pfam" id="PF13439"/>
    </source>
</evidence>
<keyword evidence="3" id="KW-1185">Reference proteome</keyword>